<gene>
    <name evidence="1" type="ORF">CALVIDRAFT_538109</name>
</gene>
<organism evidence="1 2">
    <name type="scientific">Calocera viscosa (strain TUFC12733)</name>
    <dbReference type="NCBI Taxonomy" id="1330018"/>
    <lineage>
        <taxon>Eukaryota</taxon>
        <taxon>Fungi</taxon>
        <taxon>Dikarya</taxon>
        <taxon>Basidiomycota</taxon>
        <taxon>Agaricomycotina</taxon>
        <taxon>Dacrymycetes</taxon>
        <taxon>Dacrymycetales</taxon>
        <taxon>Dacrymycetaceae</taxon>
        <taxon>Calocera</taxon>
    </lineage>
</organism>
<evidence type="ECO:0000313" key="2">
    <source>
        <dbReference type="Proteomes" id="UP000076738"/>
    </source>
</evidence>
<name>A0A167L4Q2_CALVF</name>
<keyword evidence="2" id="KW-1185">Reference proteome</keyword>
<proteinExistence type="predicted"/>
<sequence length="267" mass="29707">MFSLIHVRTSIARSLSFSTRYVPGATALLRTRAYSAKAAGAPKAKLESSAIRAANALLENGAPKPEKDFAEFTNLELRVWKTETMEALNMPATEFQLGKAKAMIADGAPNGDQVRDDMPFREMRVWLSKAKAAMGNWNYGDRMQLAAGRELPASRRDVRRARELATTAGLTPPYNQDSTTLQRGEVLDFIRLCKDELVRQGRPAYVPNPEQRALPATFNEREWLKRRDVRLPEEATRGEASDRIAELMAAEKAQTEQAEAAAQREGA</sequence>
<dbReference type="Proteomes" id="UP000076738">
    <property type="component" value="Unassembled WGS sequence"/>
</dbReference>
<reference evidence="1 2" key="1">
    <citation type="journal article" date="2016" name="Mol. Biol. Evol.">
        <title>Comparative Genomics of Early-Diverging Mushroom-Forming Fungi Provides Insights into the Origins of Lignocellulose Decay Capabilities.</title>
        <authorList>
            <person name="Nagy L.G."/>
            <person name="Riley R."/>
            <person name="Tritt A."/>
            <person name="Adam C."/>
            <person name="Daum C."/>
            <person name="Floudas D."/>
            <person name="Sun H."/>
            <person name="Yadav J.S."/>
            <person name="Pangilinan J."/>
            <person name="Larsson K.H."/>
            <person name="Matsuura K."/>
            <person name="Barry K."/>
            <person name="Labutti K."/>
            <person name="Kuo R."/>
            <person name="Ohm R.A."/>
            <person name="Bhattacharya S.S."/>
            <person name="Shirouzu T."/>
            <person name="Yoshinaga Y."/>
            <person name="Martin F.M."/>
            <person name="Grigoriev I.V."/>
            <person name="Hibbett D.S."/>
        </authorList>
    </citation>
    <scope>NUCLEOTIDE SEQUENCE [LARGE SCALE GENOMIC DNA]</scope>
    <source>
        <strain evidence="1 2">TUFC12733</strain>
    </source>
</reference>
<dbReference type="AlphaFoldDB" id="A0A167L4Q2"/>
<accession>A0A167L4Q2</accession>
<dbReference type="EMBL" id="KV417289">
    <property type="protein sequence ID" value="KZO95325.1"/>
    <property type="molecule type" value="Genomic_DNA"/>
</dbReference>
<evidence type="ECO:0000313" key="1">
    <source>
        <dbReference type="EMBL" id="KZO95325.1"/>
    </source>
</evidence>
<protein>
    <submittedName>
        <fullName evidence="1">Uncharacterized protein</fullName>
    </submittedName>
</protein>